<dbReference type="InterPro" id="IPR004474">
    <property type="entry name" value="LytR_CpsA_psr"/>
</dbReference>
<dbReference type="RefSeq" id="WP_091265203.1">
    <property type="nucleotide sequence ID" value="NZ_FNFK01000006.1"/>
</dbReference>
<dbReference type="PANTHER" id="PTHR33392">
    <property type="entry name" value="POLYISOPRENYL-TEICHOIC ACID--PEPTIDOGLYCAN TEICHOIC ACID TRANSFERASE TAGU"/>
    <property type="match status" value="1"/>
</dbReference>
<dbReference type="InterPro" id="IPR050922">
    <property type="entry name" value="LytR/CpsA/Psr_CW_biosynth"/>
</dbReference>
<evidence type="ECO:0000313" key="6">
    <source>
        <dbReference type="Proteomes" id="UP000199433"/>
    </source>
</evidence>
<dbReference type="OrthoDB" id="27330at2"/>
<reference evidence="6" key="1">
    <citation type="submission" date="2016-10" db="EMBL/GenBank/DDBJ databases">
        <authorList>
            <person name="Varghese N."/>
            <person name="Submissions S."/>
        </authorList>
    </citation>
    <scope>NUCLEOTIDE SEQUENCE [LARGE SCALE GENOMIC DNA]</scope>
    <source>
        <strain evidence="6">DSM 19181</strain>
    </source>
</reference>
<keyword evidence="3" id="KW-1133">Transmembrane helix</keyword>
<organism evidence="5 6">
    <name type="scientific">Alkalibacterium thalassium</name>
    <dbReference type="NCBI Taxonomy" id="426701"/>
    <lineage>
        <taxon>Bacteria</taxon>
        <taxon>Bacillati</taxon>
        <taxon>Bacillota</taxon>
        <taxon>Bacilli</taxon>
        <taxon>Lactobacillales</taxon>
        <taxon>Carnobacteriaceae</taxon>
        <taxon>Alkalibacterium</taxon>
    </lineage>
</organism>
<comment type="similarity">
    <text evidence="1">Belongs to the LytR/CpsA/Psr (LCP) family.</text>
</comment>
<evidence type="ECO:0000256" key="2">
    <source>
        <dbReference type="SAM" id="MobiDB-lite"/>
    </source>
</evidence>
<dbReference type="EMBL" id="FNFK01000006">
    <property type="protein sequence ID" value="SDJ89105.1"/>
    <property type="molecule type" value="Genomic_DNA"/>
</dbReference>
<keyword evidence="3" id="KW-0812">Transmembrane</keyword>
<feature type="compositionally biased region" description="Acidic residues" evidence="2">
    <location>
        <begin position="331"/>
        <end position="348"/>
    </location>
</feature>
<feature type="compositionally biased region" description="Basic and acidic residues" evidence="2">
    <location>
        <begin position="349"/>
        <end position="358"/>
    </location>
</feature>
<dbReference type="AlphaFoldDB" id="A0A1G8XGM2"/>
<feature type="domain" description="Cell envelope-related transcriptional attenuator" evidence="4">
    <location>
        <begin position="88"/>
        <end position="237"/>
    </location>
</feature>
<evidence type="ECO:0000256" key="3">
    <source>
        <dbReference type="SAM" id="Phobius"/>
    </source>
</evidence>
<accession>A0A1G8XGM2</accession>
<name>A0A1G8XGM2_9LACT</name>
<gene>
    <name evidence="5" type="ORF">SAMN04488098_100660</name>
</gene>
<evidence type="ECO:0000256" key="1">
    <source>
        <dbReference type="ARBA" id="ARBA00006068"/>
    </source>
</evidence>
<dbReference type="Pfam" id="PF03816">
    <property type="entry name" value="LytR_cpsA_psr"/>
    <property type="match status" value="1"/>
</dbReference>
<dbReference type="Gene3D" id="3.40.630.190">
    <property type="entry name" value="LCP protein"/>
    <property type="match status" value="1"/>
</dbReference>
<keyword evidence="3" id="KW-0472">Membrane</keyword>
<dbReference type="PANTHER" id="PTHR33392:SF6">
    <property type="entry name" value="POLYISOPRENYL-TEICHOIC ACID--PEPTIDOGLYCAN TEICHOIC ACID TRANSFERASE TAGU"/>
    <property type="match status" value="1"/>
</dbReference>
<feature type="transmembrane region" description="Helical" evidence="3">
    <location>
        <begin position="20"/>
        <end position="40"/>
    </location>
</feature>
<dbReference type="Proteomes" id="UP000199433">
    <property type="component" value="Unassembled WGS sequence"/>
</dbReference>
<keyword evidence="6" id="KW-1185">Reference proteome</keyword>
<sequence>MRSDRQTQKEKRKLWIKRSLLTAVIGLAFVVGTFSGYYGYQIVQLLADVSEDTPEELRDTSESDESIRAMHPISILALGLDEDDVSSRSDSMMVITLNPGQESTKIVSIPRDTLITLPNSDRQEKMNALHAIYGISGVIDYIEDYLAIPISFYATLNFDGLVDLVDAVGGITVDSPLSFTVQDSEETLNAIEIEEGKQVLDGEQALGYARMRKQDPRGDFGRQERQRQVIEALADELLSFGSIANLTPILNAIRPNMQTNMTGQQIMSVASNYRPAAQSVESIEIAGTEDFVYFPEYGHELYVYRPYEQSLLAVQEELQAHLELEDVLETGIDEDLPLENDNSSDDTTDESRNDTITD</sequence>
<evidence type="ECO:0000313" key="5">
    <source>
        <dbReference type="EMBL" id="SDJ89105.1"/>
    </source>
</evidence>
<dbReference type="STRING" id="426701.SAMN04488098_100660"/>
<feature type="region of interest" description="Disordered" evidence="2">
    <location>
        <begin position="331"/>
        <end position="358"/>
    </location>
</feature>
<proteinExistence type="inferred from homology"/>
<dbReference type="NCBIfam" id="TIGR00350">
    <property type="entry name" value="lytR_cpsA_psr"/>
    <property type="match status" value="1"/>
</dbReference>
<evidence type="ECO:0000259" key="4">
    <source>
        <dbReference type="Pfam" id="PF03816"/>
    </source>
</evidence>
<protein>
    <submittedName>
        <fullName evidence="5">Transcriptional attenuator, LytR family</fullName>
    </submittedName>
</protein>